<dbReference type="EMBL" id="RZUI01000011">
    <property type="protein sequence ID" value="KAA8828856.1"/>
    <property type="molecule type" value="Genomic_DNA"/>
</dbReference>
<evidence type="ECO:0000313" key="2">
    <source>
        <dbReference type="EMBL" id="KAA8828856.1"/>
    </source>
</evidence>
<evidence type="ECO:0000313" key="3">
    <source>
        <dbReference type="Proteomes" id="UP000412028"/>
    </source>
</evidence>
<proteinExistence type="predicted"/>
<feature type="compositionally biased region" description="Gly residues" evidence="1">
    <location>
        <begin position="26"/>
        <end position="37"/>
    </location>
</feature>
<dbReference type="RefSeq" id="WP_150381728.1">
    <property type="nucleotide sequence ID" value="NZ_RZUI01000011.1"/>
</dbReference>
<dbReference type="AlphaFoldDB" id="A0A5M9ZMH6"/>
<comment type="caution">
    <text evidence="2">The sequence shown here is derived from an EMBL/GenBank/DDBJ whole genome shotgun (WGS) entry which is preliminary data.</text>
</comment>
<feature type="compositionally biased region" description="Gly residues" evidence="1">
    <location>
        <begin position="7"/>
        <end position="17"/>
    </location>
</feature>
<gene>
    <name evidence="2" type="ORF">EMO89_08665</name>
</gene>
<reference evidence="2 3" key="1">
    <citation type="journal article" date="2019" name="Syst. Appl. Microbiol.">
        <title>Characterization of Bifidobacterium species in feaces of the Egyptian fruit bat: Description of B. vespertilionis sp. nov. and B. rousetti sp. nov.</title>
        <authorList>
            <person name="Modesto M."/>
            <person name="Satti M."/>
            <person name="Watanabe K."/>
            <person name="Puglisi E."/>
            <person name="Morelli L."/>
            <person name="Huang C.-H."/>
            <person name="Liou J.-S."/>
            <person name="Miyashita M."/>
            <person name="Tamura T."/>
            <person name="Saito S."/>
            <person name="Mori K."/>
            <person name="Huang L."/>
            <person name="Sciavilla P."/>
            <person name="Sandri C."/>
            <person name="Spiezio C."/>
            <person name="Vitali F."/>
            <person name="Cavalieri D."/>
            <person name="Perpetuini G."/>
            <person name="Tofalo R."/>
            <person name="Bonetti A."/>
            <person name="Arita M."/>
            <person name="Mattarelli P."/>
        </authorList>
    </citation>
    <scope>NUCLEOTIDE SEQUENCE [LARGE SCALE GENOMIC DNA]</scope>
    <source>
        <strain evidence="2 3">RST7</strain>
    </source>
</reference>
<protein>
    <submittedName>
        <fullName evidence="2">Uncharacterized protein</fullName>
    </submittedName>
</protein>
<sequence length="87" mass="8366">MGQDSGRQGGDGNGKAGNGKTRNGKAGHGGNGKGGNVSGAHAKGGWNAGWGNAGKIRGRNGGFPSGGRRGGVPFKATGHKGGISRQG</sequence>
<organism evidence="2 3">
    <name type="scientific">Bifidobacterium tissieri</name>
    <dbReference type="NCBI Taxonomy" id="1630162"/>
    <lineage>
        <taxon>Bacteria</taxon>
        <taxon>Bacillati</taxon>
        <taxon>Actinomycetota</taxon>
        <taxon>Actinomycetes</taxon>
        <taxon>Bifidobacteriales</taxon>
        <taxon>Bifidobacteriaceae</taxon>
        <taxon>Bifidobacterium</taxon>
    </lineage>
</organism>
<accession>A0A5M9ZMH6</accession>
<name>A0A5M9ZMH6_9BIFI</name>
<feature type="region of interest" description="Disordered" evidence="1">
    <location>
        <begin position="1"/>
        <end position="87"/>
    </location>
</feature>
<dbReference type="Proteomes" id="UP000412028">
    <property type="component" value="Unassembled WGS sequence"/>
</dbReference>
<evidence type="ECO:0000256" key="1">
    <source>
        <dbReference type="SAM" id="MobiDB-lite"/>
    </source>
</evidence>
<feature type="compositionally biased region" description="Gly residues" evidence="1">
    <location>
        <begin position="59"/>
        <end position="70"/>
    </location>
</feature>